<evidence type="ECO:0000313" key="2">
    <source>
        <dbReference type="EMBL" id="QII12848.1"/>
    </source>
</evidence>
<reference evidence="2 3" key="1">
    <citation type="submission" date="2020-02" db="EMBL/GenBank/DDBJ databases">
        <title>Newly sequenced genome of strain CSTR1 showed variability in Candidatus Kuenenia stuttgartiensis genomes.</title>
        <authorList>
            <person name="Ding C."/>
            <person name="Adrian L."/>
        </authorList>
    </citation>
    <scope>NUCLEOTIDE SEQUENCE [LARGE SCALE GENOMIC DNA]</scope>
    <source>
        <strain evidence="2 3">CSTR1</strain>
    </source>
</reference>
<sequence length="257" mass="29622">MNYLVTKEHKYPNLSSLKLVENIAKLISHDVLELPEWFHDYVSAHCHRIAFDLDLVKKHVPVKDAKVLELGSVPLLLTGALRELGYDIQGIDIAPERFQSVISRVNVNVRKCDIEVERLPFPDSSFDAILFFELFEHLRINPIFTMKENFRVLKPGGVLLVSTPNLKSLDGIINFLFQGKAFSLCGDIYKEYEKLQSIGHMGHVREFTVREVSDFLTKIGFRVNEIIYRGWYFSGLKQLAIRLFPKLRPYITIVATK</sequence>
<organism evidence="2 3">
    <name type="scientific">Kuenenia stuttgartiensis</name>
    <dbReference type="NCBI Taxonomy" id="174633"/>
    <lineage>
        <taxon>Bacteria</taxon>
        <taxon>Pseudomonadati</taxon>
        <taxon>Planctomycetota</taxon>
        <taxon>Candidatus Brocadiia</taxon>
        <taxon>Candidatus Brocadiales</taxon>
        <taxon>Candidatus Brocadiaceae</taxon>
        <taxon>Candidatus Kuenenia</taxon>
    </lineage>
</organism>
<dbReference type="AlphaFoldDB" id="A0A6G7GTD7"/>
<dbReference type="SUPFAM" id="SSF53335">
    <property type="entry name" value="S-adenosyl-L-methionine-dependent methyltransferases"/>
    <property type="match status" value="1"/>
</dbReference>
<dbReference type="RefSeq" id="WP_164995223.1">
    <property type="nucleotide sequence ID" value="NZ_CP049055.1"/>
</dbReference>
<dbReference type="PANTHER" id="PTHR43591">
    <property type="entry name" value="METHYLTRANSFERASE"/>
    <property type="match status" value="1"/>
</dbReference>
<accession>A0A6G7GTD7</accession>
<dbReference type="InterPro" id="IPR013216">
    <property type="entry name" value="Methyltransf_11"/>
</dbReference>
<dbReference type="Pfam" id="PF08241">
    <property type="entry name" value="Methyltransf_11"/>
    <property type="match status" value="1"/>
</dbReference>
<feature type="domain" description="Methyltransferase type 11" evidence="1">
    <location>
        <begin position="68"/>
        <end position="160"/>
    </location>
</feature>
<protein>
    <recommendedName>
        <fullName evidence="1">Methyltransferase type 11 domain-containing protein</fullName>
    </recommendedName>
</protein>
<dbReference type="Proteomes" id="UP000501926">
    <property type="component" value="Chromosome"/>
</dbReference>
<dbReference type="GO" id="GO:0008757">
    <property type="term" value="F:S-adenosylmethionine-dependent methyltransferase activity"/>
    <property type="evidence" value="ECO:0007669"/>
    <property type="project" value="InterPro"/>
</dbReference>
<dbReference type="CDD" id="cd02440">
    <property type="entry name" value="AdoMet_MTases"/>
    <property type="match status" value="1"/>
</dbReference>
<dbReference type="EMBL" id="CP049055">
    <property type="protein sequence ID" value="QII12848.1"/>
    <property type="molecule type" value="Genomic_DNA"/>
</dbReference>
<gene>
    <name evidence="2" type="ORF">KsCSTR_34690</name>
</gene>
<evidence type="ECO:0000313" key="3">
    <source>
        <dbReference type="Proteomes" id="UP000501926"/>
    </source>
</evidence>
<dbReference type="Gene3D" id="3.40.50.150">
    <property type="entry name" value="Vaccinia Virus protein VP39"/>
    <property type="match status" value="1"/>
</dbReference>
<proteinExistence type="predicted"/>
<evidence type="ECO:0000259" key="1">
    <source>
        <dbReference type="Pfam" id="PF08241"/>
    </source>
</evidence>
<name>A0A6G7GTD7_KUEST</name>
<dbReference type="InterPro" id="IPR029063">
    <property type="entry name" value="SAM-dependent_MTases_sf"/>
</dbReference>